<evidence type="ECO:0000259" key="3">
    <source>
        <dbReference type="Pfam" id="PF02230"/>
    </source>
</evidence>
<dbReference type="EMBL" id="CP133217">
    <property type="protein sequence ID" value="WML85693.1"/>
    <property type="molecule type" value="Genomic_DNA"/>
</dbReference>
<dbReference type="InterPro" id="IPR050565">
    <property type="entry name" value="LYPA1-2/EST-like"/>
</dbReference>
<feature type="domain" description="Phospholipase/carboxylesterase/thioesterase" evidence="3">
    <location>
        <begin position="48"/>
        <end position="256"/>
    </location>
</feature>
<reference evidence="6 7" key="1">
    <citation type="submission" date="2023-08" db="EMBL/GenBank/DDBJ databases">
        <title>New molecular markers tilS and rpoB for phylogenetic and monitoring studies of the genus Thiothrix biodiversity.</title>
        <authorList>
            <person name="Ravin N.V."/>
            <person name="Smolyakov D."/>
            <person name="Markov N.D."/>
            <person name="Beletsky A.V."/>
            <person name="Mardanov A.V."/>
            <person name="Rudenko T.S."/>
            <person name="Grabovich M.Y."/>
        </authorList>
    </citation>
    <scope>NUCLEOTIDE SEQUENCE</scope>
    <source>
        <strain evidence="6">DNT52</strain>
        <strain evidence="5 7">H33</strain>
    </source>
</reference>
<dbReference type="Pfam" id="PF09791">
    <property type="entry name" value="Oxidored-like"/>
    <property type="match status" value="1"/>
</dbReference>
<evidence type="ECO:0000256" key="2">
    <source>
        <dbReference type="ARBA" id="ARBA00022801"/>
    </source>
</evidence>
<dbReference type="SUPFAM" id="SSF53474">
    <property type="entry name" value="alpha/beta-Hydrolases"/>
    <property type="match status" value="1"/>
</dbReference>
<proteinExistence type="inferred from homology"/>
<dbReference type="GO" id="GO:0016787">
    <property type="term" value="F:hydrolase activity"/>
    <property type="evidence" value="ECO:0007669"/>
    <property type="project" value="UniProtKB-KW"/>
</dbReference>
<dbReference type="PANTHER" id="PTHR10655:SF17">
    <property type="entry name" value="LYSOPHOSPHOLIPASE-LIKE PROTEIN 1"/>
    <property type="match status" value="1"/>
</dbReference>
<dbReference type="RefSeq" id="WP_308135465.1">
    <property type="nucleotide sequence ID" value="NZ_CP133197.1"/>
</dbReference>
<evidence type="ECO:0000259" key="4">
    <source>
        <dbReference type="Pfam" id="PF09791"/>
    </source>
</evidence>
<protein>
    <submittedName>
        <fullName evidence="6">Oxidoreductase-like domain-containing protein</fullName>
    </submittedName>
</protein>
<accession>A0AA51MKL5</accession>
<dbReference type="AlphaFoldDB" id="A0AA51MKL5"/>
<dbReference type="EMBL" id="JAVFKN010000019">
    <property type="protein sequence ID" value="MDQ5769621.1"/>
    <property type="molecule type" value="Genomic_DNA"/>
</dbReference>
<sequence>MPTAPLTAKPQPPAPNECCESGCDPCVWDIYRTELQQWETQCLPAVEIEPTSPATAAVIWLHGLGADGHDFVPIIPELGLPPDHGIRFIFPHAPELPVTVNDGYVMPAWYDILEIDLDRKVDVAQLQASAREVGKLIEREIARGIPSERIVIAGFSQGGAVAYQAALSYPKPLAGLLALSTYFATTDTVVLNVANAQLPIHIFHGKQDTIVPDLLALKAYRWLRERGYAPHYSEYPLGHNVFAEEIAEVGRCLRVWLG</sequence>
<dbReference type="Proteomes" id="UP001229862">
    <property type="component" value="Chromosome"/>
</dbReference>
<organism evidence="6">
    <name type="scientific">Thiothrix subterranea</name>
    <dbReference type="NCBI Taxonomy" id="2735563"/>
    <lineage>
        <taxon>Bacteria</taxon>
        <taxon>Pseudomonadati</taxon>
        <taxon>Pseudomonadota</taxon>
        <taxon>Gammaproteobacteria</taxon>
        <taxon>Thiotrichales</taxon>
        <taxon>Thiotrichaceae</taxon>
        <taxon>Thiothrix</taxon>
    </lineage>
</organism>
<name>A0AA51MKL5_9GAMM</name>
<evidence type="ECO:0000256" key="1">
    <source>
        <dbReference type="ARBA" id="ARBA00006499"/>
    </source>
</evidence>
<dbReference type="InterPro" id="IPR019180">
    <property type="entry name" value="Oxidoreductase-like_N"/>
</dbReference>
<comment type="similarity">
    <text evidence="1">Belongs to the AB hydrolase superfamily. AB hydrolase 2 family.</text>
</comment>
<evidence type="ECO:0000313" key="5">
    <source>
        <dbReference type="EMBL" id="MDQ5769621.1"/>
    </source>
</evidence>
<dbReference type="InterPro" id="IPR029058">
    <property type="entry name" value="AB_hydrolase_fold"/>
</dbReference>
<dbReference type="PANTHER" id="PTHR10655">
    <property type="entry name" value="LYSOPHOSPHOLIPASE-RELATED"/>
    <property type="match status" value="1"/>
</dbReference>
<feature type="domain" description="Oxidoreductase-like" evidence="4">
    <location>
        <begin position="9"/>
        <end position="42"/>
    </location>
</feature>
<keyword evidence="7" id="KW-1185">Reference proteome</keyword>
<gene>
    <name evidence="5" type="ORF">RCC75_13850</name>
    <name evidence="6" type="ORF">RCG00_15475</name>
</gene>
<evidence type="ECO:0000313" key="7">
    <source>
        <dbReference type="Proteomes" id="UP001223336"/>
    </source>
</evidence>
<evidence type="ECO:0000313" key="6">
    <source>
        <dbReference type="EMBL" id="WML85693.1"/>
    </source>
</evidence>
<dbReference type="Pfam" id="PF02230">
    <property type="entry name" value="Abhydrolase_2"/>
    <property type="match status" value="1"/>
</dbReference>
<dbReference type="Proteomes" id="UP001223336">
    <property type="component" value="Unassembled WGS sequence"/>
</dbReference>
<dbReference type="InterPro" id="IPR003140">
    <property type="entry name" value="PLipase/COase/thioEstase"/>
</dbReference>
<keyword evidence="2" id="KW-0378">Hydrolase</keyword>
<dbReference type="Gene3D" id="3.40.50.1820">
    <property type="entry name" value="alpha/beta hydrolase"/>
    <property type="match status" value="1"/>
</dbReference>